<evidence type="ECO:0000256" key="3">
    <source>
        <dbReference type="ARBA" id="ARBA00022679"/>
    </source>
</evidence>
<dbReference type="InterPro" id="IPR008271">
    <property type="entry name" value="Ser/Thr_kinase_AS"/>
</dbReference>
<dbReference type="PROSITE" id="PS00107">
    <property type="entry name" value="PROTEIN_KINASE_ATP"/>
    <property type="match status" value="1"/>
</dbReference>
<dbReference type="Pfam" id="PF00069">
    <property type="entry name" value="Pkinase"/>
    <property type="match status" value="1"/>
</dbReference>
<dbReference type="PROSITE" id="PS50011">
    <property type="entry name" value="PROTEIN_KINASE_DOM"/>
    <property type="match status" value="1"/>
</dbReference>
<evidence type="ECO:0000256" key="5">
    <source>
        <dbReference type="ARBA" id="ARBA00022777"/>
    </source>
</evidence>
<evidence type="ECO:0000256" key="1">
    <source>
        <dbReference type="ARBA" id="ARBA00022527"/>
    </source>
</evidence>
<sequence length="362" mass="41306">MGCPCFKSEDNSTSEPEKDPLISSSILRELSPESFTTLKIIGRGNFGKVCLVEKKTTKELYAMKILKKKVIDEKGQRLHTITERKILENSKSPFIARLYYAFQTTTKLYMVMEYLNGGELFFHLTQQQVFSELRTKFYIGEILLGLEYLHNNGIIYRDLKPENVMLDAEGHVRLTDFGLSKSGIGSDSPKAYTFCGTAEYLAPEILKSQGYDQAVDFWSLGALMYYMLSGAPPYYSKNKNEIFRNVLTRPIDPLFNISDDGNDLLLKLLKIDPNERIHLAEDVKAHPWFDTIDWQAMIEKKINPPFKPLVKNIKDTSNFDKTFTSEKVQESFEAAEINPQPNQFSGFTYKDAESVDVVSTKG</sequence>
<evidence type="ECO:0000256" key="7">
    <source>
        <dbReference type="PROSITE-ProRule" id="PRU10141"/>
    </source>
</evidence>
<keyword evidence="6 7" id="KW-0067">ATP-binding</keyword>
<evidence type="ECO:0000256" key="4">
    <source>
        <dbReference type="ARBA" id="ARBA00022741"/>
    </source>
</evidence>
<evidence type="ECO:0000313" key="13">
    <source>
        <dbReference type="Proteomes" id="UP000187209"/>
    </source>
</evidence>
<evidence type="ECO:0008006" key="14">
    <source>
        <dbReference type="Google" id="ProtNLM"/>
    </source>
</evidence>
<evidence type="ECO:0000256" key="8">
    <source>
        <dbReference type="RuleBase" id="RU000304"/>
    </source>
</evidence>
<keyword evidence="2" id="KW-0597">Phosphoprotein</keyword>
<proteinExistence type="inferred from homology"/>
<evidence type="ECO:0000313" key="12">
    <source>
        <dbReference type="EMBL" id="OMJ70979.1"/>
    </source>
</evidence>
<dbReference type="Pfam" id="PF00433">
    <property type="entry name" value="Pkinase_C"/>
    <property type="match status" value="1"/>
</dbReference>
<dbReference type="InterPro" id="IPR000961">
    <property type="entry name" value="AGC-kinase_C"/>
</dbReference>
<feature type="domain" description="AGC-kinase C-terminal" evidence="11">
    <location>
        <begin position="290"/>
        <end position="359"/>
    </location>
</feature>
<dbReference type="PANTHER" id="PTHR24351">
    <property type="entry name" value="RIBOSOMAL PROTEIN S6 KINASE"/>
    <property type="match status" value="1"/>
</dbReference>
<dbReference type="Proteomes" id="UP000187209">
    <property type="component" value="Unassembled WGS sequence"/>
</dbReference>
<dbReference type="Gene3D" id="1.10.510.10">
    <property type="entry name" value="Transferase(Phosphotransferase) domain 1"/>
    <property type="match status" value="1"/>
</dbReference>
<dbReference type="PROSITE" id="PS51285">
    <property type="entry name" value="AGC_KINASE_CTER"/>
    <property type="match status" value="1"/>
</dbReference>
<dbReference type="InterPro" id="IPR017892">
    <property type="entry name" value="Pkinase_C"/>
</dbReference>
<dbReference type="OrthoDB" id="63267at2759"/>
<keyword evidence="3" id="KW-0808">Transferase</keyword>
<dbReference type="InterPro" id="IPR017441">
    <property type="entry name" value="Protein_kinase_ATP_BS"/>
</dbReference>
<evidence type="ECO:0000256" key="9">
    <source>
        <dbReference type="SAM" id="MobiDB-lite"/>
    </source>
</evidence>
<evidence type="ECO:0000259" key="11">
    <source>
        <dbReference type="PROSITE" id="PS51285"/>
    </source>
</evidence>
<feature type="region of interest" description="Disordered" evidence="9">
    <location>
        <begin position="1"/>
        <end position="20"/>
    </location>
</feature>
<dbReference type="FunFam" id="1.10.510.10:FF:000008">
    <property type="entry name" value="Non-specific serine/threonine protein kinase"/>
    <property type="match status" value="1"/>
</dbReference>
<evidence type="ECO:0000259" key="10">
    <source>
        <dbReference type="PROSITE" id="PS50011"/>
    </source>
</evidence>
<dbReference type="InterPro" id="IPR000719">
    <property type="entry name" value="Prot_kinase_dom"/>
</dbReference>
<keyword evidence="4 7" id="KW-0547">Nucleotide-binding</keyword>
<dbReference type="GO" id="GO:0005524">
    <property type="term" value="F:ATP binding"/>
    <property type="evidence" value="ECO:0007669"/>
    <property type="project" value="UniProtKB-UniRule"/>
</dbReference>
<comment type="caution">
    <text evidence="12">The sequence shown here is derived from an EMBL/GenBank/DDBJ whole genome shotgun (WGS) entry which is preliminary data.</text>
</comment>
<keyword evidence="13" id="KW-1185">Reference proteome</keyword>
<dbReference type="FunFam" id="3.30.200.20:FF:000537">
    <property type="entry name" value="Non-specific serine/threonine protein kinase"/>
    <property type="match status" value="1"/>
</dbReference>
<dbReference type="GO" id="GO:0004674">
    <property type="term" value="F:protein serine/threonine kinase activity"/>
    <property type="evidence" value="ECO:0007669"/>
    <property type="project" value="UniProtKB-KW"/>
</dbReference>
<evidence type="ECO:0000256" key="2">
    <source>
        <dbReference type="ARBA" id="ARBA00022553"/>
    </source>
</evidence>
<reference evidence="12 13" key="1">
    <citation type="submission" date="2016-11" db="EMBL/GenBank/DDBJ databases">
        <title>The macronuclear genome of Stentor coeruleus: a giant cell with tiny introns.</title>
        <authorList>
            <person name="Slabodnick M."/>
            <person name="Ruby J.G."/>
            <person name="Reiff S.B."/>
            <person name="Swart E.C."/>
            <person name="Gosai S."/>
            <person name="Prabakaran S."/>
            <person name="Witkowska E."/>
            <person name="Larue G.E."/>
            <person name="Fisher S."/>
            <person name="Freeman R.M."/>
            <person name="Gunawardena J."/>
            <person name="Chu W."/>
            <person name="Stover N.A."/>
            <person name="Gregory B.D."/>
            <person name="Nowacki M."/>
            <person name="Derisi J."/>
            <person name="Roy S.W."/>
            <person name="Marshall W.F."/>
            <person name="Sood P."/>
        </authorList>
    </citation>
    <scope>NUCLEOTIDE SEQUENCE [LARGE SCALE GENOMIC DNA]</scope>
    <source>
        <strain evidence="12">WM001</strain>
    </source>
</reference>
<name>A0A1R2B2J9_9CILI</name>
<dbReference type="InterPro" id="IPR011009">
    <property type="entry name" value="Kinase-like_dom_sf"/>
</dbReference>
<accession>A0A1R2B2J9</accession>
<dbReference type="Gene3D" id="3.30.200.20">
    <property type="entry name" value="Phosphorylase Kinase, domain 1"/>
    <property type="match status" value="1"/>
</dbReference>
<comment type="similarity">
    <text evidence="8">Belongs to the protein kinase superfamily.</text>
</comment>
<feature type="binding site" evidence="7">
    <location>
        <position position="64"/>
    </location>
    <ligand>
        <name>ATP</name>
        <dbReference type="ChEBI" id="CHEBI:30616"/>
    </ligand>
</feature>
<dbReference type="PROSITE" id="PS00108">
    <property type="entry name" value="PROTEIN_KINASE_ST"/>
    <property type="match status" value="1"/>
</dbReference>
<dbReference type="SUPFAM" id="SSF56112">
    <property type="entry name" value="Protein kinase-like (PK-like)"/>
    <property type="match status" value="1"/>
</dbReference>
<dbReference type="InterPro" id="IPR045270">
    <property type="entry name" value="STKc_AGC"/>
</dbReference>
<dbReference type="EMBL" id="MPUH01001034">
    <property type="protein sequence ID" value="OMJ70979.1"/>
    <property type="molecule type" value="Genomic_DNA"/>
</dbReference>
<keyword evidence="5" id="KW-0418">Kinase</keyword>
<gene>
    <name evidence="12" type="ORF">SteCoe_30929</name>
</gene>
<dbReference type="AlphaFoldDB" id="A0A1R2B2J9"/>
<feature type="domain" description="Protein kinase" evidence="10">
    <location>
        <begin position="35"/>
        <end position="289"/>
    </location>
</feature>
<organism evidence="12 13">
    <name type="scientific">Stentor coeruleus</name>
    <dbReference type="NCBI Taxonomy" id="5963"/>
    <lineage>
        <taxon>Eukaryota</taxon>
        <taxon>Sar</taxon>
        <taxon>Alveolata</taxon>
        <taxon>Ciliophora</taxon>
        <taxon>Postciliodesmatophora</taxon>
        <taxon>Heterotrichea</taxon>
        <taxon>Heterotrichida</taxon>
        <taxon>Stentoridae</taxon>
        <taxon>Stentor</taxon>
    </lineage>
</organism>
<keyword evidence="1 8" id="KW-0723">Serine/threonine-protein kinase</keyword>
<feature type="compositionally biased region" description="Basic and acidic residues" evidence="9">
    <location>
        <begin position="7"/>
        <end position="20"/>
    </location>
</feature>
<dbReference type="SMART" id="SM00133">
    <property type="entry name" value="S_TK_X"/>
    <property type="match status" value="1"/>
</dbReference>
<protein>
    <recommendedName>
        <fullName evidence="14">Protein kinase domain-containing protein</fullName>
    </recommendedName>
</protein>
<evidence type="ECO:0000256" key="6">
    <source>
        <dbReference type="ARBA" id="ARBA00022840"/>
    </source>
</evidence>
<dbReference type="SMART" id="SM00220">
    <property type="entry name" value="S_TKc"/>
    <property type="match status" value="1"/>
</dbReference>
<dbReference type="CDD" id="cd05123">
    <property type="entry name" value="STKc_AGC"/>
    <property type="match status" value="1"/>
</dbReference>